<dbReference type="Gramene" id="CDP07108">
    <property type="protein sequence ID" value="CDP07108"/>
    <property type="gene ID" value="GSCOC_T00024226001"/>
</dbReference>
<dbReference type="Gene3D" id="1.10.20.10">
    <property type="entry name" value="Histone, subunit A"/>
    <property type="match status" value="1"/>
</dbReference>
<dbReference type="EMBL" id="HG739108">
    <property type="protein sequence ID" value="CDP07108.1"/>
    <property type="molecule type" value="Genomic_DNA"/>
</dbReference>
<sequence length="164" mass="18636">MDREIAAKINGCGRLRGCHPPICYNRYVVYVLRNGQIYSGHAGESVIDSDDVKLAIQCQFQLLAASSRSSGPTRISYEHKQPELYQNQLPGLAFHSLLNRTTLISPNYQFAIIARKETKPSKQLKKQMERLLILFPTTEDRCFASHSSACNLFQLDLNDQDELF</sequence>
<dbReference type="Proteomes" id="UP000295252">
    <property type="component" value="Chromosome I"/>
</dbReference>
<proteinExistence type="predicted"/>
<dbReference type="AlphaFoldDB" id="A0A068UHJ5"/>
<evidence type="ECO:0000313" key="2">
    <source>
        <dbReference type="Proteomes" id="UP000295252"/>
    </source>
</evidence>
<protein>
    <submittedName>
        <fullName evidence="1">Uncharacterized protein</fullName>
    </submittedName>
</protein>
<accession>A0A068UHJ5</accession>
<dbReference type="InParanoid" id="A0A068UHJ5"/>
<organism evidence="1 2">
    <name type="scientific">Coffea canephora</name>
    <name type="common">Robusta coffee</name>
    <dbReference type="NCBI Taxonomy" id="49390"/>
    <lineage>
        <taxon>Eukaryota</taxon>
        <taxon>Viridiplantae</taxon>
        <taxon>Streptophyta</taxon>
        <taxon>Embryophyta</taxon>
        <taxon>Tracheophyta</taxon>
        <taxon>Spermatophyta</taxon>
        <taxon>Magnoliopsida</taxon>
        <taxon>eudicotyledons</taxon>
        <taxon>Gunneridae</taxon>
        <taxon>Pentapetalae</taxon>
        <taxon>asterids</taxon>
        <taxon>lamiids</taxon>
        <taxon>Gentianales</taxon>
        <taxon>Rubiaceae</taxon>
        <taxon>Ixoroideae</taxon>
        <taxon>Gardenieae complex</taxon>
        <taxon>Bertiereae - Coffeeae clade</taxon>
        <taxon>Coffeeae</taxon>
        <taxon>Coffea</taxon>
    </lineage>
</organism>
<dbReference type="GO" id="GO:0046982">
    <property type="term" value="F:protein heterodimerization activity"/>
    <property type="evidence" value="ECO:0007669"/>
    <property type="project" value="InterPro"/>
</dbReference>
<reference evidence="2" key="1">
    <citation type="journal article" date="2014" name="Science">
        <title>The coffee genome provides insight into the convergent evolution of caffeine biosynthesis.</title>
        <authorList>
            <person name="Denoeud F."/>
            <person name="Carretero-Paulet L."/>
            <person name="Dereeper A."/>
            <person name="Droc G."/>
            <person name="Guyot R."/>
            <person name="Pietrella M."/>
            <person name="Zheng C."/>
            <person name="Alberti A."/>
            <person name="Anthony F."/>
            <person name="Aprea G."/>
            <person name="Aury J.M."/>
            <person name="Bento P."/>
            <person name="Bernard M."/>
            <person name="Bocs S."/>
            <person name="Campa C."/>
            <person name="Cenci A."/>
            <person name="Combes M.C."/>
            <person name="Crouzillat D."/>
            <person name="Da Silva C."/>
            <person name="Daddiego L."/>
            <person name="De Bellis F."/>
            <person name="Dussert S."/>
            <person name="Garsmeur O."/>
            <person name="Gayraud T."/>
            <person name="Guignon V."/>
            <person name="Jahn K."/>
            <person name="Jamilloux V."/>
            <person name="Joet T."/>
            <person name="Labadie K."/>
            <person name="Lan T."/>
            <person name="Leclercq J."/>
            <person name="Lepelley M."/>
            <person name="Leroy T."/>
            <person name="Li L.T."/>
            <person name="Librado P."/>
            <person name="Lopez L."/>
            <person name="Munoz A."/>
            <person name="Noel B."/>
            <person name="Pallavicini A."/>
            <person name="Perrotta G."/>
            <person name="Poncet V."/>
            <person name="Pot D."/>
            <person name="Priyono X."/>
            <person name="Rigoreau M."/>
            <person name="Rouard M."/>
            <person name="Rozas J."/>
            <person name="Tranchant-Dubreuil C."/>
            <person name="VanBuren R."/>
            <person name="Zhang Q."/>
            <person name="Andrade A.C."/>
            <person name="Argout X."/>
            <person name="Bertrand B."/>
            <person name="de Kochko A."/>
            <person name="Graziosi G."/>
            <person name="Henry R.J."/>
            <person name="Jayarama X."/>
            <person name="Ming R."/>
            <person name="Nagai C."/>
            <person name="Rounsley S."/>
            <person name="Sankoff D."/>
            <person name="Giuliano G."/>
            <person name="Albert V.A."/>
            <person name="Wincker P."/>
            <person name="Lashermes P."/>
        </authorList>
    </citation>
    <scope>NUCLEOTIDE SEQUENCE [LARGE SCALE GENOMIC DNA]</scope>
    <source>
        <strain evidence="2">cv. DH200-94</strain>
    </source>
</reference>
<evidence type="ECO:0000313" key="1">
    <source>
        <dbReference type="EMBL" id="CDP07108.1"/>
    </source>
</evidence>
<name>A0A068UHJ5_COFCA</name>
<dbReference type="STRING" id="49390.A0A068UHJ5"/>
<dbReference type="InterPro" id="IPR009072">
    <property type="entry name" value="Histone-fold"/>
</dbReference>
<gene>
    <name evidence="1" type="ORF">GSCOC_T00024226001</name>
</gene>
<keyword evidence="2" id="KW-1185">Reference proteome</keyword>
<dbReference type="PhylomeDB" id="A0A068UHJ5"/>